<name>A0A1V6P0S2_9EURO</name>
<dbReference type="Proteomes" id="UP000191672">
    <property type="component" value="Unassembled WGS sequence"/>
</dbReference>
<evidence type="ECO:0000256" key="1">
    <source>
        <dbReference type="SAM" id="MobiDB-lite"/>
    </source>
</evidence>
<gene>
    <name evidence="2" type="ORF">PENANT_c261G03354</name>
</gene>
<comment type="caution">
    <text evidence="2">The sequence shown here is derived from an EMBL/GenBank/DDBJ whole genome shotgun (WGS) entry which is preliminary data.</text>
</comment>
<dbReference type="EMBL" id="MDYN01000261">
    <property type="protein sequence ID" value="OQD70407.1"/>
    <property type="molecule type" value="Genomic_DNA"/>
</dbReference>
<accession>A0A1V6P0S2</accession>
<dbReference type="AlphaFoldDB" id="A0A1V6P0S2"/>
<feature type="region of interest" description="Disordered" evidence="1">
    <location>
        <begin position="654"/>
        <end position="679"/>
    </location>
</feature>
<feature type="compositionally biased region" description="Basic and acidic residues" evidence="1">
    <location>
        <begin position="654"/>
        <end position="664"/>
    </location>
</feature>
<sequence length="679" mass="78857">MSTTLPPSTMPDAFQQALDLDQPIYLEDEDIVAEAASSPPPIPLTFTPTKETFTQYLEYTDILPEYPQTADGGYSYVVYRDKLQLADINEMVGSIQYSRTKSYCGRHVTKYPSFLGDMPYFHSSYKCSGVKLCQYTHPELKNLYHRHVTTELQEQVASYRASLPFSEEDKRQKTTYAKYNAVIRTFNNRALCGESSTESCKPVLKWSDPQGALSRPRPLILCSNRGEGNSPHWRELVKVDGQLDIAMLERLLNSPHRLTEENEYCGAIEQFASRLGYCQYDHKQGPGRLIHSKCNVTFHWYWPHDLNQYPYFIFRSEGDHTHPPPPSIQRPLPLIKEIRLLIQRDPEQTPSQFLRSPEMQKIYDRYGVASLNEIHESFNCLAFIPRWLYKARSLKYPAGQDFAGLEFETRKNPSLVQSYIPFLSEDIIVCMTEQQARMFLTLESVEIDMSFKRYRDAKELVLAVFLPEQSGIFTLYRVITYKETTESYTRIFTLIDDAIYSYTRFMDMDLGQYKGLAVYLQEHCDNLSHRDIIEELVIFCRIHFERGVRGLVKKGLTMPGFTARAIALLNVETAEEWMLGTQFIIALNRQNKAQQEAQNTPTQDTEITNVTSSGVQKESPRATVQPTLTLEAQIREQELRKRFLELQQSNDLLEKELQNRRIREEEEEARPQRKSRRRT</sequence>
<keyword evidence="3" id="KW-1185">Reference proteome</keyword>
<evidence type="ECO:0000313" key="2">
    <source>
        <dbReference type="EMBL" id="OQD70407.1"/>
    </source>
</evidence>
<feature type="region of interest" description="Disordered" evidence="1">
    <location>
        <begin position="595"/>
        <end position="623"/>
    </location>
</feature>
<proteinExistence type="predicted"/>
<organism evidence="2 3">
    <name type="scientific">Penicillium antarcticum</name>
    <dbReference type="NCBI Taxonomy" id="416450"/>
    <lineage>
        <taxon>Eukaryota</taxon>
        <taxon>Fungi</taxon>
        <taxon>Dikarya</taxon>
        <taxon>Ascomycota</taxon>
        <taxon>Pezizomycotina</taxon>
        <taxon>Eurotiomycetes</taxon>
        <taxon>Eurotiomycetidae</taxon>
        <taxon>Eurotiales</taxon>
        <taxon>Aspergillaceae</taxon>
        <taxon>Penicillium</taxon>
    </lineage>
</organism>
<reference evidence="3" key="1">
    <citation type="journal article" date="2017" name="Nat. Microbiol.">
        <title>Global analysis of biosynthetic gene clusters reveals vast potential of secondary metabolite production in Penicillium species.</title>
        <authorList>
            <person name="Nielsen J.C."/>
            <person name="Grijseels S."/>
            <person name="Prigent S."/>
            <person name="Ji B."/>
            <person name="Dainat J."/>
            <person name="Nielsen K.F."/>
            <person name="Frisvad J.C."/>
            <person name="Workman M."/>
            <person name="Nielsen J."/>
        </authorList>
    </citation>
    <scope>NUCLEOTIDE SEQUENCE [LARGE SCALE GENOMIC DNA]</scope>
    <source>
        <strain evidence="3">IBT 31811</strain>
    </source>
</reference>
<evidence type="ECO:0000313" key="3">
    <source>
        <dbReference type="Proteomes" id="UP000191672"/>
    </source>
</evidence>
<protein>
    <submittedName>
        <fullName evidence="2">Uncharacterized protein</fullName>
    </submittedName>
</protein>